<keyword evidence="1" id="KW-0812">Transmembrane</keyword>
<keyword evidence="3" id="KW-0645">Protease</keyword>
<keyword evidence="4" id="KW-1185">Reference proteome</keyword>
<organism evidence="3 4">
    <name type="scientific">Tahibacter soli</name>
    <dbReference type="NCBI Taxonomy" id="2983605"/>
    <lineage>
        <taxon>Bacteria</taxon>
        <taxon>Pseudomonadati</taxon>
        <taxon>Pseudomonadota</taxon>
        <taxon>Gammaproteobacteria</taxon>
        <taxon>Lysobacterales</taxon>
        <taxon>Rhodanobacteraceae</taxon>
        <taxon>Tahibacter</taxon>
    </lineage>
</organism>
<dbReference type="GO" id="GO:0004175">
    <property type="term" value="F:endopeptidase activity"/>
    <property type="evidence" value="ECO:0007669"/>
    <property type="project" value="UniProtKB-ARBA"/>
</dbReference>
<keyword evidence="3" id="KW-0482">Metalloprotease</keyword>
<feature type="transmembrane region" description="Helical" evidence="1">
    <location>
        <begin position="171"/>
        <end position="189"/>
    </location>
</feature>
<reference evidence="3" key="1">
    <citation type="submission" date="2023-02" db="EMBL/GenBank/DDBJ databases">
        <title>Tahibacter soli sp. nov. isolated from soil.</title>
        <authorList>
            <person name="Baek J.H."/>
            <person name="Lee J.K."/>
            <person name="Choi D.G."/>
            <person name="Jeon C.O."/>
        </authorList>
    </citation>
    <scope>NUCLEOTIDE SEQUENCE</scope>
    <source>
        <strain evidence="3">BL</strain>
    </source>
</reference>
<feature type="transmembrane region" description="Helical" evidence="1">
    <location>
        <begin position="46"/>
        <end position="66"/>
    </location>
</feature>
<evidence type="ECO:0000259" key="2">
    <source>
        <dbReference type="Pfam" id="PF02517"/>
    </source>
</evidence>
<feature type="transmembrane region" description="Helical" evidence="1">
    <location>
        <begin position="7"/>
        <end position="26"/>
    </location>
</feature>
<keyword evidence="3" id="KW-0378">Hydrolase</keyword>
<evidence type="ECO:0000313" key="4">
    <source>
        <dbReference type="Proteomes" id="UP001139971"/>
    </source>
</evidence>
<dbReference type="InterPro" id="IPR003675">
    <property type="entry name" value="Rce1/LyrA-like_dom"/>
</dbReference>
<proteinExistence type="predicted"/>
<feature type="transmembrane region" description="Helical" evidence="1">
    <location>
        <begin position="142"/>
        <end position="165"/>
    </location>
</feature>
<keyword evidence="1" id="KW-0472">Membrane</keyword>
<sequence length="253" mass="26532">MHHSTKFPAWINAIVVVAVLGIGLQVRDIGKALGLRIPGLPMPYGGAILDNAIAVALALIAAFVLSGRGASLVRGLGLHWPGWKGPALTLAATLPFWIGLGATSALSTEGSALSLLMLAVVFPFAEEIVFRGFGFVFARRTLGWRIVAAVLVQALAFGFVHWYGMGGGSGIALQVLAITAFGGVVFAILDALDGYTIWSGWIFHVSLNAAWNAFAVSESAATGWYGNSLRIASAALAVGLLWALHRRRAANRG</sequence>
<feature type="transmembrane region" description="Helical" evidence="1">
    <location>
        <begin position="87"/>
        <end position="106"/>
    </location>
</feature>
<gene>
    <name evidence="3" type="ORF">OD750_024720</name>
</gene>
<feature type="transmembrane region" description="Helical" evidence="1">
    <location>
        <begin position="223"/>
        <end position="244"/>
    </location>
</feature>
<evidence type="ECO:0000256" key="1">
    <source>
        <dbReference type="SAM" id="Phobius"/>
    </source>
</evidence>
<keyword evidence="1" id="KW-1133">Transmembrane helix</keyword>
<dbReference type="AlphaFoldDB" id="A0A9X3YNZ6"/>
<dbReference type="Pfam" id="PF02517">
    <property type="entry name" value="Rce1-like"/>
    <property type="match status" value="1"/>
</dbReference>
<dbReference type="EMBL" id="JAOVZO020000020">
    <property type="protein sequence ID" value="MDC8015744.1"/>
    <property type="molecule type" value="Genomic_DNA"/>
</dbReference>
<dbReference type="GO" id="GO:0080120">
    <property type="term" value="P:CAAX-box protein maturation"/>
    <property type="evidence" value="ECO:0007669"/>
    <property type="project" value="UniProtKB-ARBA"/>
</dbReference>
<accession>A0A9X3YNZ6</accession>
<feature type="transmembrane region" description="Helical" evidence="1">
    <location>
        <begin position="196"/>
        <end position="217"/>
    </location>
</feature>
<name>A0A9X3YNZ6_9GAMM</name>
<evidence type="ECO:0000313" key="3">
    <source>
        <dbReference type="EMBL" id="MDC8015744.1"/>
    </source>
</evidence>
<feature type="transmembrane region" description="Helical" evidence="1">
    <location>
        <begin position="112"/>
        <end position="130"/>
    </location>
</feature>
<dbReference type="RefSeq" id="WP_263541292.1">
    <property type="nucleotide sequence ID" value="NZ_JAOVZO020000020.1"/>
</dbReference>
<dbReference type="Proteomes" id="UP001139971">
    <property type="component" value="Unassembled WGS sequence"/>
</dbReference>
<feature type="domain" description="CAAX prenyl protease 2/Lysostaphin resistance protein A-like" evidence="2">
    <location>
        <begin position="111"/>
        <end position="209"/>
    </location>
</feature>
<comment type="caution">
    <text evidence="3">The sequence shown here is derived from an EMBL/GenBank/DDBJ whole genome shotgun (WGS) entry which is preliminary data.</text>
</comment>
<protein>
    <submittedName>
        <fullName evidence="3">CPBP family intramembrane metalloprotease</fullName>
    </submittedName>
</protein>
<dbReference type="GO" id="GO:0008237">
    <property type="term" value="F:metallopeptidase activity"/>
    <property type="evidence" value="ECO:0007669"/>
    <property type="project" value="UniProtKB-KW"/>
</dbReference>